<keyword evidence="2" id="KW-0012">Acyltransferase</keyword>
<reference evidence="4" key="1">
    <citation type="submission" date="2019-08" db="EMBL/GenBank/DDBJ databases">
        <authorList>
            <person name="Kucharzyk K."/>
            <person name="Murdoch R.W."/>
            <person name="Higgins S."/>
            <person name="Loffler F."/>
        </authorList>
    </citation>
    <scope>NUCLEOTIDE SEQUENCE</scope>
</reference>
<keyword evidence="1" id="KW-0808">Transferase</keyword>
<dbReference type="AlphaFoldDB" id="A0A644XIF2"/>
<dbReference type="Gene3D" id="3.40.630.30">
    <property type="match status" value="1"/>
</dbReference>
<dbReference type="InterPro" id="IPR050680">
    <property type="entry name" value="YpeA/RimI_acetyltransf"/>
</dbReference>
<feature type="domain" description="N-acetyltransferase" evidence="3">
    <location>
        <begin position="164"/>
        <end position="303"/>
    </location>
</feature>
<dbReference type="Pfam" id="PF00583">
    <property type="entry name" value="Acetyltransf_1"/>
    <property type="match status" value="1"/>
</dbReference>
<evidence type="ECO:0000259" key="3">
    <source>
        <dbReference type="PROSITE" id="PS51186"/>
    </source>
</evidence>
<name>A0A644XIF2_9ZZZZ</name>
<dbReference type="PROSITE" id="PS51186">
    <property type="entry name" value="GNAT"/>
    <property type="match status" value="1"/>
</dbReference>
<dbReference type="SUPFAM" id="SSF55729">
    <property type="entry name" value="Acyl-CoA N-acyltransferases (Nat)"/>
    <property type="match status" value="1"/>
</dbReference>
<dbReference type="PANTHER" id="PTHR43420">
    <property type="entry name" value="ACETYLTRANSFERASE"/>
    <property type="match status" value="1"/>
</dbReference>
<proteinExistence type="predicted"/>
<comment type="caution">
    <text evidence="4">The sequence shown here is derived from an EMBL/GenBank/DDBJ whole genome shotgun (WGS) entry which is preliminary data.</text>
</comment>
<evidence type="ECO:0000256" key="1">
    <source>
        <dbReference type="ARBA" id="ARBA00022679"/>
    </source>
</evidence>
<dbReference type="EMBL" id="VSSQ01002463">
    <property type="protein sequence ID" value="MPM15568.1"/>
    <property type="molecule type" value="Genomic_DNA"/>
</dbReference>
<dbReference type="InterPro" id="IPR016181">
    <property type="entry name" value="Acyl_CoA_acyltransferase"/>
</dbReference>
<dbReference type="GO" id="GO:0016747">
    <property type="term" value="F:acyltransferase activity, transferring groups other than amino-acyl groups"/>
    <property type="evidence" value="ECO:0007669"/>
    <property type="project" value="InterPro"/>
</dbReference>
<evidence type="ECO:0000313" key="4">
    <source>
        <dbReference type="EMBL" id="MPM15568.1"/>
    </source>
</evidence>
<organism evidence="4">
    <name type="scientific">bioreactor metagenome</name>
    <dbReference type="NCBI Taxonomy" id="1076179"/>
    <lineage>
        <taxon>unclassified sequences</taxon>
        <taxon>metagenomes</taxon>
        <taxon>ecological metagenomes</taxon>
    </lineage>
</organism>
<accession>A0A644XIF2</accession>
<gene>
    <name evidence="4" type="ORF">SDC9_61939</name>
</gene>
<evidence type="ECO:0000256" key="2">
    <source>
        <dbReference type="ARBA" id="ARBA00023315"/>
    </source>
</evidence>
<dbReference type="InterPro" id="IPR000182">
    <property type="entry name" value="GNAT_dom"/>
</dbReference>
<sequence>MLEKLTLNNMESFKELYSKSLKKLNYDKDFFKCYDNQNFLIKFLYRKFMRIIKLDNTSIGYIWYETPMDNFIKVWALYIDSKYINLIKENILSSFNSNILSYEAVDTVENNIILDKLGFKKQRYTLLMKMNIENYNNNERIYDIYNKIINNYYFKNHFNSSTVFSTRKLIIGKDEELRCNIQNDIFGEWNRRPLNIDDIYSDMTQDYFLKDLCIFGMINNLYIGYGQIIFNRDMYTIVNFGIIKDFRGIGLGKLLLNDIILYAKKSGIKELAIRVDSNNTAAINLYKWIGFKESYKIVVWERP</sequence>
<protein>
    <recommendedName>
        <fullName evidence="3">N-acetyltransferase domain-containing protein</fullName>
    </recommendedName>
</protein>
<dbReference type="CDD" id="cd04301">
    <property type="entry name" value="NAT_SF"/>
    <property type="match status" value="1"/>
</dbReference>